<dbReference type="Proteomes" id="UP000676079">
    <property type="component" value="Chromosome"/>
</dbReference>
<reference evidence="2 3" key="1">
    <citation type="submission" date="2021-05" db="EMBL/GenBank/DDBJ databases">
        <title>Direct Submission.</title>
        <authorList>
            <person name="Li K."/>
            <person name="Gao J."/>
        </authorList>
    </citation>
    <scope>NUCLEOTIDE SEQUENCE [LARGE SCALE GENOMIC DNA]</scope>
    <source>
        <strain evidence="2 3">Mg02</strain>
    </source>
</reference>
<sequence length="64" mass="7012">MHAKVGDHLRTHGVTSGDGRHLGEIIEVRGAEDGPPYLVRFPDGAERLIYPGPDTVVEPRRPVD</sequence>
<dbReference type="SUPFAM" id="SSF50118">
    <property type="entry name" value="Cell growth inhibitor/plasmid maintenance toxic component"/>
    <property type="match status" value="1"/>
</dbReference>
<name>A0ABX8BRE1_9ACTN</name>
<dbReference type="Pfam" id="PF08940">
    <property type="entry name" value="DUF1918"/>
    <property type="match status" value="1"/>
</dbReference>
<accession>A0ABX8BRE1</accession>
<keyword evidence="3" id="KW-1185">Reference proteome</keyword>
<evidence type="ECO:0000259" key="1">
    <source>
        <dbReference type="Pfam" id="PF08940"/>
    </source>
</evidence>
<proteinExistence type="predicted"/>
<evidence type="ECO:0000313" key="3">
    <source>
        <dbReference type="Proteomes" id="UP000676079"/>
    </source>
</evidence>
<evidence type="ECO:0000313" key="2">
    <source>
        <dbReference type="EMBL" id="QUX23406.1"/>
    </source>
</evidence>
<dbReference type="InterPro" id="IPR015035">
    <property type="entry name" value="DUF1918"/>
</dbReference>
<gene>
    <name evidence="2" type="ORF">KGD84_03195</name>
</gene>
<dbReference type="EMBL" id="CP074133">
    <property type="protein sequence ID" value="QUX23406.1"/>
    <property type="molecule type" value="Genomic_DNA"/>
</dbReference>
<dbReference type="Gene3D" id="2.30.30.440">
    <property type="entry name" value="Domain of unknown function DUF1918"/>
    <property type="match status" value="1"/>
</dbReference>
<dbReference type="RefSeq" id="WP_220564627.1">
    <property type="nucleotide sequence ID" value="NZ_CP074133.1"/>
</dbReference>
<protein>
    <submittedName>
        <fullName evidence="2">DUF1918 domain-containing protein</fullName>
    </submittedName>
</protein>
<organism evidence="2 3">
    <name type="scientific">Nocardiopsis changdeensis</name>
    <dbReference type="NCBI Taxonomy" id="2831969"/>
    <lineage>
        <taxon>Bacteria</taxon>
        <taxon>Bacillati</taxon>
        <taxon>Actinomycetota</taxon>
        <taxon>Actinomycetes</taxon>
        <taxon>Streptosporangiales</taxon>
        <taxon>Nocardiopsidaceae</taxon>
        <taxon>Nocardiopsis</taxon>
    </lineage>
</organism>
<feature type="domain" description="DUF1918" evidence="1">
    <location>
        <begin position="1"/>
        <end position="57"/>
    </location>
</feature>